<evidence type="ECO:0000313" key="1">
    <source>
        <dbReference type="EMBL" id="KAG5536013.1"/>
    </source>
</evidence>
<comment type="caution">
    <text evidence="1">The sequence shown here is derived from an EMBL/GenBank/DDBJ whole genome shotgun (WGS) entry which is preliminary data.</text>
</comment>
<accession>A0AAV6J693</accession>
<dbReference type="AlphaFoldDB" id="A0AAV6J693"/>
<evidence type="ECO:0000313" key="2">
    <source>
        <dbReference type="Proteomes" id="UP000823749"/>
    </source>
</evidence>
<reference evidence="1" key="1">
    <citation type="submission" date="2020-08" db="EMBL/GenBank/DDBJ databases">
        <title>Plant Genome Project.</title>
        <authorList>
            <person name="Zhang R.-G."/>
        </authorList>
    </citation>
    <scope>NUCLEOTIDE SEQUENCE</scope>
    <source>
        <strain evidence="1">WSP0</strain>
        <tissue evidence="1">Leaf</tissue>
    </source>
</reference>
<dbReference type="Proteomes" id="UP000823749">
    <property type="component" value="Chromosome 8"/>
</dbReference>
<dbReference type="EMBL" id="JACTNZ010000008">
    <property type="protein sequence ID" value="KAG5536013.1"/>
    <property type="molecule type" value="Genomic_DNA"/>
</dbReference>
<gene>
    <name evidence="1" type="ORF">RHGRI_023714</name>
</gene>
<protein>
    <submittedName>
        <fullName evidence="1">Uncharacterized protein</fullName>
    </submittedName>
</protein>
<name>A0AAV6J693_9ERIC</name>
<organism evidence="1 2">
    <name type="scientific">Rhododendron griersonianum</name>
    <dbReference type="NCBI Taxonomy" id="479676"/>
    <lineage>
        <taxon>Eukaryota</taxon>
        <taxon>Viridiplantae</taxon>
        <taxon>Streptophyta</taxon>
        <taxon>Embryophyta</taxon>
        <taxon>Tracheophyta</taxon>
        <taxon>Spermatophyta</taxon>
        <taxon>Magnoliopsida</taxon>
        <taxon>eudicotyledons</taxon>
        <taxon>Gunneridae</taxon>
        <taxon>Pentapetalae</taxon>
        <taxon>asterids</taxon>
        <taxon>Ericales</taxon>
        <taxon>Ericaceae</taxon>
        <taxon>Ericoideae</taxon>
        <taxon>Rhodoreae</taxon>
        <taxon>Rhododendron</taxon>
    </lineage>
</organism>
<sequence length="56" mass="6296">MIRCRIVGIQKSLLIVAVESSVSSKNGSESSNLLRETKKQVRVRFAFLHLLPILQT</sequence>
<proteinExistence type="predicted"/>
<keyword evidence="2" id="KW-1185">Reference proteome</keyword>